<organism evidence="2 3">
    <name type="scientific">Halomonas chromatireducens</name>
    <dbReference type="NCBI Taxonomy" id="507626"/>
    <lineage>
        <taxon>Bacteria</taxon>
        <taxon>Pseudomonadati</taxon>
        <taxon>Pseudomonadota</taxon>
        <taxon>Gammaproteobacteria</taxon>
        <taxon>Oceanospirillales</taxon>
        <taxon>Halomonadaceae</taxon>
        <taxon>Halomonas</taxon>
    </lineage>
</organism>
<evidence type="ECO:0008006" key="4">
    <source>
        <dbReference type="Google" id="ProtNLM"/>
    </source>
</evidence>
<protein>
    <recommendedName>
        <fullName evidence="4">Mobilization protein</fullName>
    </recommendedName>
</protein>
<keyword evidence="3" id="KW-1185">Reference proteome</keyword>
<evidence type="ECO:0000313" key="2">
    <source>
        <dbReference type="EMBL" id="AMD01778.1"/>
    </source>
</evidence>
<feature type="coiled-coil region" evidence="1">
    <location>
        <begin position="5"/>
        <end position="32"/>
    </location>
</feature>
<keyword evidence="1" id="KW-0175">Coiled coil</keyword>
<dbReference type="OrthoDB" id="9966658at2"/>
<dbReference type="PATRIC" id="fig|507626.3.peg.2719"/>
<sequence>MAKRRKTTEQQLADVEYRRNLLRNRVRKEEARRQMLVGIMVLNRARGSGREMYRLLQELDRWLPNSHRDRKLFRDLDSFFRLCGARPYSAERDQGWAFNRRLVPAEPLIDRYGNPIARQAPP</sequence>
<evidence type="ECO:0000256" key="1">
    <source>
        <dbReference type="SAM" id="Coils"/>
    </source>
</evidence>
<proteinExistence type="predicted"/>
<dbReference type="Proteomes" id="UP000063387">
    <property type="component" value="Chromosome"/>
</dbReference>
<reference evidence="2 3" key="1">
    <citation type="journal article" date="2016" name="Genome Announc.">
        <title>Draft Genome Sequence of 'Halomonas chromatireducens' Strain AGD 8-3, a Haloalkaliphilic Chromate- and Selenite-Reducing Gammaproteobacterium.</title>
        <authorList>
            <person name="Sharko F.S."/>
            <person name="Shapovalova A.A."/>
            <person name="Tsygankova S.V."/>
            <person name="Komova A.V."/>
            <person name="Boulygina E.S."/>
            <person name="Teslyuk A.B."/>
            <person name="Gotovtsev P.M."/>
            <person name="Namsaraev Z.B."/>
            <person name="Khijniak T.V."/>
            <person name="Nedoluzhko A.V."/>
            <person name="Vasilov R.G."/>
        </authorList>
    </citation>
    <scope>NUCLEOTIDE SEQUENCE [LARGE SCALE GENOMIC DNA]</scope>
    <source>
        <strain evidence="2 3">AGD 8-3</strain>
    </source>
</reference>
<evidence type="ECO:0000313" key="3">
    <source>
        <dbReference type="Proteomes" id="UP000063387"/>
    </source>
</evidence>
<gene>
    <name evidence="2" type="ORF">LOKO_02725</name>
</gene>
<dbReference type="AlphaFoldDB" id="A0A125R0D9"/>
<reference evidence="2 3" key="2">
    <citation type="submission" date="2016-02" db="EMBL/GenBank/DDBJ databases">
        <authorList>
            <person name="Wen L."/>
            <person name="He K."/>
            <person name="Yang H."/>
        </authorList>
    </citation>
    <scope>NUCLEOTIDE SEQUENCE [LARGE SCALE GENOMIC DNA]</scope>
    <source>
        <strain evidence="2 3">AGD 8-3</strain>
    </source>
</reference>
<dbReference type="KEGG" id="hco:LOKO_02725"/>
<dbReference type="EMBL" id="CP014226">
    <property type="protein sequence ID" value="AMD01778.1"/>
    <property type="molecule type" value="Genomic_DNA"/>
</dbReference>
<name>A0A125R0D9_9GAMM</name>
<dbReference type="RefSeq" id="WP_066450352.1">
    <property type="nucleotide sequence ID" value="NZ_CP014226.1"/>
</dbReference>
<accession>A0A125R0D9</accession>